<name>A0A3M8STY9_9GAMM</name>
<protein>
    <submittedName>
        <fullName evidence="2">Uncharacterized protein</fullName>
    </submittedName>
</protein>
<gene>
    <name evidence="2" type="ORF">EER27_07100</name>
</gene>
<dbReference type="Proteomes" id="UP000267049">
    <property type="component" value="Unassembled WGS sequence"/>
</dbReference>
<feature type="region of interest" description="Disordered" evidence="1">
    <location>
        <begin position="144"/>
        <end position="163"/>
    </location>
</feature>
<dbReference type="RefSeq" id="WP_123087350.1">
    <property type="nucleotide sequence ID" value="NZ_RIBS01000003.1"/>
</dbReference>
<reference evidence="2 3" key="1">
    <citation type="submission" date="2018-11" db="EMBL/GenBank/DDBJ databases">
        <title>Lysobacter cryohumiis sp. nov., isolated from soil in the Tianshan Mountains, Xinjiang, China.</title>
        <authorList>
            <person name="Luo Y."/>
            <person name="Sheng H."/>
        </authorList>
    </citation>
    <scope>NUCLEOTIDE SEQUENCE [LARGE SCALE GENOMIC DNA]</scope>
    <source>
        <strain evidence="2 3">ZS60</strain>
    </source>
</reference>
<evidence type="ECO:0000313" key="3">
    <source>
        <dbReference type="Proteomes" id="UP000267049"/>
    </source>
</evidence>
<accession>A0A3M8STY9</accession>
<organism evidence="2 3">
    <name type="scientific">Montanilutibacter psychrotolerans</name>
    <dbReference type="NCBI Taxonomy" id="1327343"/>
    <lineage>
        <taxon>Bacteria</taxon>
        <taxon>Pseudomonadati</taxon>
        <taxon>Pseudomonadota</taxon>
        <taxon>Gammaproteobacteria</taxon>
        <taxon>Lysobacterales</taxon>
        <taxon>Lysobacteraceae</taxon>
        <taxon>Montanilutibacter</taxon>
    </lineage>
</organism>
<evidence type="ECO:0000256" key="1">
    <source>
        <dbReference type="SAM" id="MobiDB-lite"/>
    </source>
</evidence>
<evidence type="ECO:0000313" key="2">
    <source>
        <dbReference type="EMBL" id="RNF84165.1"/>
    </source>
</evidence>
<comment type="caution">
    <text evidence="2">The sequence shown here is derived from an EMBL/GenBank/DDBJ whole genome shotgun (WGS) entry which is preliminary data.</text>
</comment>
<dbReference type="EMBL" id="RIBS01000003">
    <property type="protein sequence ID" value="RNF84165.1"/>
    <property type="molecule type" value="Genomic_DNA"/>
</dbReference>
<dbReference type="OrthoDB" id="1684864at2"/>
<keyword evidence="3" id="KW-1185">Reference proteome</keyword>
<proteinExistence type="predicted"/>
<dbReference type="AlphaFoldDB" id="A0A3M8STY9"/>
<sequence length="163" mass="17034">MSDLTDFERRVLDACLAGDDPKLAVLRLQAEVASVAGREHTGTGAYITLAVPPTAPVLEPGAIVIGDVDLKIAGVPEGVATLLYAYEGTLRFIEIAAYEGEWPEDPEILGIGYLQEIPIAGDAYSLVPVDTRHAETVARSLSVRGAPDDTQSAIPPVDPGAAG</sequence>